<dbReference type="EMBL" id="FOXV01000045">
    <property type="protein sequence ID" value="SFQ71385.1"/>
    <property type="molecule type" value="Genomic_DNA"/>
</dbReference>
<proteinExistence type="predicted"/>
<dbReference type="AlphaFoldDB" id="A0A1I6ARS6"/>
<reference evidence="2" key="1">
    <citation type="submission" date="2016-10" db="EMBL/GenBank/DDBJ databases">
        <authorList>
            <person name="Varghese N."/>
            <person name="Submissions S."/>
        </authorList>
    </citation>
    <scope>NUCLEOTIDE SEQUENCE [LARGE SCALE GENOMIC DNA]</scope>
    <source>
        <strain evidence="2">JCM 10271</strain>
    </source>
</reference>
<organism evidence="1 2">
    <name type="scientific">Roseivivax halotolerans</name>
    <dbReference type="NCBI Taxonomy" id="93684"/>
    <lineage>
        <taxon>Bacteria</taxon>
        <taxon>Pseudomonadati</taxon>
        <taxon>Pseudomonadota</taxon>
        <taxon>Alphaproteobacteria</taxon>
        <taxon>Rhodobacterales</taxon>
        <taxon>Roseobacteraceae</taxon>
        <taxon>Roseivivax</taxon>
    </lineage>
</organism>
<dbReference type="STRING" id="93684.SAMN05421853_1451"/>
<sequence>MKHRFPGLLKDRTAAGTIRWRVRVEGDRNRKLPIPMGPGEPGFHEHYFAARAGRKLEEKKPEKAITGTLDALCDGYLEWLSERVEDSDIEPQHKPSPLTLKGHRSLLRRACDIKDPDGDRMGSLDVDLPKAAIVHIRDSFGSKTGSADNCLKALRAAYRWGEERFGFPKTPSVFEVKKVHKNRGGATPWTVADMRKFLRHHGPGDLPLFSGPLVSRACSPFGCHHSAA</sequence>
<name>A0A1I6ARS6_9RHOB</name>
<gene>
    <name evidence="1" type="ORF">SAMN05421853_1451</name>
</gene>
<dbReference type="Proteomes" id="UP000243106">
    <property type="component" value="Unassembled WGS sequence"/>
</dbReference>
<keyword evidence="2" id="KW-1185">Reference proteome</keyword>
<evidence type="ECO:0008006" key="3">
    <source>
        <dbReference type="Google" id="ProtNLM"/>
    </source>
</evidence>
<dbReference type="RefSeq" id="WP_139218767.1">
    <property type="nucleotide sequence ID" value="NZ_FOXV01000045.1"/>
</dbReference>
<evidence type="ECO:0000313" key="1">
    <source>
        <dbReference type="EMBL" id="SFQ71385.1"/>
    </source>
</evidence>
<evidence type="ECO:0000313" key="2">
    <source>
        <dbReference type="Proteomes" id="UP000243106"/>
    </source>
</evidence>
<accession>A0A1I6ARS6</accession>
<protein>
    <recommendedName>
        <fullName evidence="3">Core-binding (CB) domain-containing protein</fullName>
    </recommendedName>
</protein>